<evidence type="ECO:0000313" key="1">
    <source>
        <dbReference type="EnsemblMetazoa" id="BGLB018635-PA"/>
    </source>
</evidence>
<dbReference type="EnsemblMetazoa" id="BGLB018635-RA">
    <property type="protein sequence ID" value="BGLB018635-PA"/>
    <property type="gene ID" value="BGLB018635"/>
</dbReference>
<protein>
    <recommendedName>
        <fullName evidence="3">VWFC domain-containing protein</fullName>
    </recommendedName>
</protein>
<organism evidence="1 2">
    <name type="scientific">Biomphalaria glabrata</name>
    <name type="common">Bloodfluke planorb</name>
    <name type="synonym">Freshwater snail</name>
    <dbReference type="NCBI Taxonomy" id="6526"/>
    <lineage>
        <taxon>Eukaryota</taxon>
        <taxon>Metazoa</taxon>
        <taxon>Spiralia</taxon>
        <taxon>Lophotrochozoa</taxon>
        <taxon>Mollusca</taxon>
        <taxon>Gastropoda</taxon>
        <taxon>Heterobranchia</taxon>
        <taxon>Euthyneura</taxon>
        <taxon>Panpulmonata</taxon>
        <taxon>Hygrophila</taxon>
        <taxon>Lymnaeoidea</taxon>
        <taxon>Planorbidae</taxon>
        <taxon>Biomphalaria</taxon>
    </lineage>
</organism>
<dbReference type="AlphaFoldDB" id="A0A2C9KFB6"/>
<gene>
    <name evidence="1" type="primary">106067803</name>
</gene>
<evidence type="ECO:0000313" key="2">
    <source>
        <dbReference type="Proteomes" id="UP000076420"/>
    </source>
</evidence>
<evidence type="ECO:0008006" key="3">
    <source>
        <dbReference type="Google" id="ProtNLM"/>
    </source>
</evidence>
<dbReference type="VEuPathDB" id="VectorBase:BGLAX_045051"/>
<dbReference type="VEuPathDB" id="VectorBase:BGLB018635"/>
<dbReference type="STRING" id="6526.A0A2C9KFB6"/>
<proteinExistence type="predicted"/>
<dbReference type="KEGG" id="bgt:106067803"/>
<dbReference type="SUPFAM" id="SSF57603">
    <property type="entry name" value="FnI-like domain"/>
    <property type="match status" value="1"/>
</dbReference>
<sequence length="173" mass="19105">MTYFFTTKIVLCDAGGCFLIFSYRCPYYVPENKLCTIVTDPFDACCKVPSCPLSVTNPPSSIYLEPKLVYSIVKGPSLEDLVAAYSTTRVTTTIATTVTTTPMSTYDPHHSYRPQSANFLPTMPPGTVANPNSSGRCHYGSQSYREGDRWTVGCDLNCLCVNAMTNLYVCDHM</sequence>
<name>A0A2C9KFB6_BIOGL</name>
<reference evidence="1" key="1">
    <citation type="submission" date="2020-05" db="UniProtKB">
        <authorList>
            <consortium name="EnsemblMetazoa"/>
        </authorList>
    </citation>
    <scope>IDENTIFICATION</scope>
    <source>
        <strain evidence="1">BB02</strain>
    </source>
</reference>
<dbReference type="Proteomes" id="UP000076420">
    <property type="component" value="Unassembled WGS sequence"/>
</dbReference>
<accession>A0A2C9KFB6</accession>